<protein>
    <submittedName>
        <fullName evidence="3">Uncharacterized protein</fullName>
    </submittedName>
</protein>
<evidence type="ECO:0000256" key="2">
    <source>
        <dbReference type="SAM" id="SignalP"/>
    </source>
</evidence>
<feature type="compositionally biased region" description="Polar residues" evidence="1">
    <location>
        <begin position="40"/>
        <end position="57"/>
    </location>
</feature>
<dbReference type="PROSITE" id="PS51257">
    <property type="entry name" value="PROKAR_LIPOPROTEIN"/>
    <property type="match status" value="1"/>
</dbReference>
<evidence type="ECO:0000256" key="1">
    <source>
        <dbReference type="SAM" id="MobiDB-lite"/>
    </source>
</evidence>
<organism evidence="3 4">
    <name type="scientific">Elusimicrobium minutum (strain Pei191)</name>
    <dbReference type="NCBI Taxonomy" id="445932"/>
    <lineage>
        <taxon>Bacteria</taxon>
        <taxon>Pseudomonadati</taxon>
        <taxon>Elusimicrobiota</taxon>
        <taxon>Elusimicrobia</taxon>
        <taxon>Elusimicrobiales</taxon>
        <taxon>Elusimicrobiaceae</taxon>
        <taxon>Elusimicrobium</taxon>
    </lineage>
</organism>
<keyword evidence="2" id="KW-0732">Signal</keyword>
<evidence type="ECO:0000313" key="4">
    <source>
        <dbReference type="Proteomes" id="UP000001029"/>
    </source>
</evidence>
<keyword evidence="4" id="KW-1185">Reference proteome</keyword>
<accession>B2KBB7</accession>
<reference evidence="3 4" key="1">
    <citation type="journal article" date="2009" name="Appl. Environ. Microbiol.">
        <title>Genomic analysis of 'Elusimicrobium minutum,' the first cultivated representative of the phylum 'Elusimicrobia' (formerly termite group 1).</title>
        <authorList>
            <person name="Herlemann D.P.R."/>
            <person name="Geissinger O."/>
            <person name="Ikeda-Ohtsubo W."/>
            <person name="Kunin V."/>
            <person name="Sun H."/>
            <person name="Lapidus A."/>
            <person name="Hugenholtz P."/>
            <person name="Brune A."/>
        </authorList>
    </citation>
    <scope>NUCLEOTIDE SEQUENCE [LARGE SCALE GENOMIC DNA]</scope>
    <source>
        <strain evidence="3 4">Pei191</strain>
    </source>
</reference>
<sequence>MKKILVLFLVSFLFAACNGTTPPQWWDPSGKYTDEGAAKPQSQNEQKKAVSNQQVKKTTPAPAVQPPRVDPAETFTPIEQVEVEIINLPMPSVLDE</sequence>
<feature type="signal peptide" evidence="2">
    <location>
        <begin position="1"/>
        <end position="15"/>
    </location>
</feature>
<feature type="chain" id="PRO_5011999874" evidence="2">
    <location>
        <begin position="16"/>
        <end position="96"/>
    </location>
</feature>
<evidence type="ECO:0000313" key="3">
    <source>
        <dbReference type="EMBL" id="ACC97939.1"/>
    </source>
</evidence>
<dbReference type="KEGG" id="emi:Emin_0382"/>
<dbReference type="HOGENOM" id="CLU_2355299_0_0_0"/>
<dbReference type="EMBL" id="CP001055">
    <property type="protein sequence ID" value="ACC97939.1"/>
    <property type="molecule type" value="Genomic_DNA"/>
</dbReference>
<gene>
    <name evidence="3" type="ordered locus">Emin_0382</name>
</gene>
<name>B2KBB7_ELUMP</name>
<dbReference type="AlphaFoldDB" id="B2KBB7"/>
<dbReference type="RefSeq" id="WP_012414554.1">
    <property type="nucleotide sequence ID" value="NC_010644.1"/>
</dbReference>
<proteinExistence type="predicted"/>
<dbReference type="Proteomes" id="UP000001029">
    <property type="component" value="Chromosome"/>
</dbReference>
<feature type="region of interest" description="Disordered" evidence="1">
    <location>
        <begin position="21"/>
        <end position="71"/>
    </location>
</feature>